<dbReference type="PANTHER" id="PTHR19306:SF6">
    <property type="entry name" value="STRUCTURAL MAINTENANCE OF CHROMOSOMES PROTEIN 6"/>
    <property type="match status" value="1"/>
</dbReference>
<evidence type="ECO:0000256" key="7">
    <source>
        <dbReference type="ARBA" id="ARBA00022840"/>
    </source>
</evidence>
<dbReference type="AlphaFoldDB" id="A0A6J1R1I0"/>
<evidence type="ECO:0000256" key="12">
    <source>
        <dbReference type="SAM" id="Coils"/>
    </source>
</evidence>
<accession>A0A6J1R1I0</accession>
<evidence type="ECO:0000256" key="3">
    <source>
        <dbReference type="ARBA" id="ARBA00006793"/>
    </source>
</evidence>
<dbReference type="OrthoDB" id="10072614at2759"/>
<keyword evidence="11" id="KW-0539">Nucleus</keyword>
<sequence length="578" mass="66512">MDELSINTAKNMESVESDTEAQRLRRAAVMVDGHQAKRSKRTEDGEEVVQNGEYYRTGKVKKIHLLNFMCHDALELTLNENVNSIVGLSDSGKSAILTALTVGLDTRANVTRGGTSVEKFIKKDRNSATVEIILVNKGDTAYKPDIYGDTITVIRNIGNTSSYNIKNWKGEVVSTKQDELDSIITTMNIQIDNPISVLNQEVSRKCFVTSKPDEKYNLFMKATLLDGIENNYKEALYICEEEYNKLRTYSAALSQVKGEIQKLKESIHRLEEMDESRAELSNLETEFQWAMAITEENKLHKIQENLKTYENNLQELQNVESSIGTKDEEIDTKIQEIKQKILQTEQEVTDSSEAYNSAKQKLKTANDALSNKQREWRTISNKIKRFEEDVQLLKKEIIKLESCNDEEHNKRKEMKEQLSKLEEQLDELDASLRTKQTELMHLEADKMRLLQEVQSAKNEAENFNRQINKIKKDLSAVEQQSDNALSVFGRNIPRLLKRIEEEFKKNRFKEKPRGPIGAFIKLKDAAWAPAVENFFGYRFLSSFCVDNSQDAKLLTSIMKEIFYNENPLQIISSKFFYQ</sequence>
<name>A0A6J1R1I0_9HYME</name>
<organism evidence="15 16">
    <name type="scientific">Temnothorax curvispinosus</name>
    <dbReference type="NCBI Taxonomy" id="300111"/>
    <lineage>
        <taxon>Eukaryota</taxon>
        <taxon>Metazoa</taxon>
        <taxon>Ecdysozoa</taxon>
        <taxon>Arthropoda</taxon>
        <taxon>Hexapoda</taxon>
        <taxon>Insecta</taxon>
        <taxon>Pterygota</taxon>
        <taxon>Neoptera</taxon>
        <taxon>Endopterygota</taxon>
        <taxon>Hymenoptera</taxon>
        <taxon>Apocrita</taxon>
        <taxon>Aculeata</taxon>
        <taxon>Formicoidea</taxon>
        <taxon>Formicidae</taxon>
        <taxon>Myrmicinae</taxon>
        <taxon>Temnothorax</taxon>
    </lineage>
</organism>
<dbReference type="Pfam" id="PF13476">
    <property type="entry name" value="AAA_23"/>
    <property type="match status" value="1"/>
</dbReference>
<keyword evidence="15" id="KW-1185">Reference proteome</keyword>
<keyword evidence="4" id="KW-0158">Chromosome</keyword>
<dbReference type="GO" id="GO:0003684">
    <property type="term" value="F:damaged DNA binding"/>
    <property type="evidence" value="ECO:0007669"/>
    <property type="project" value="TreeGrafter"/>
</dbReference>
<dbReference type="InterPro" id="IPR038729">
    <property type="entry name" value="Rad50/SbcC_AAA"/>
</dbReference>
<comment type="subcellular location">
    <subcellularLocation>
        <location evidence="2">Chromosome</location>
    </subcellularLocation>
    <subcellularLocation>
        <location evidence="1">Nucleus</location>
    </subcellularLocation>
</comment>
<dbReference type="GeneID" id="112464108"/>
<feature type="compositionally biased region" description="Polar residues" evidence="13">
    <location>
        <begin position="1"/>
        <end position="11"/>
    </location>
</feature>
<keyword evidence="8 12" id="KW-0175">Coiled coil</keyword>
<evidence type="ECO:0000256" key="11">
    <source>
        <dbReference type="ARBA" id="ARBA00023242"/>
    </source>
</evidence>
<protein>
    <submittedName>
        <fullName evidence="16">Structural maintenance of chromosomes protein 6-like</fullName>
    </submittedName>
</protein>
<comment type="similarity">
    <text evidence="3">Belongs to the SMC family. SMC6 subfamily.</text>
</comment>
<evidence type="ECO:0000256" key="10">
    <source>
        <dbReference type="ARBA" id="ARBA00023204"/>
    </source>
</evidence>
<feature type="non-terminal residue" evidence="16">
    <location>
        <position position="578"/>
    </location>
</feature>
<evidence type="ECO:0000313" key="16">
    <source>
        <dbReference type="RefSeq" id="XP_024886675.1"/>
    </source>
</evidence>
<dbReference type="GO" id="GO:0035861">
    <property type="term" value="C:site of double-strand break"/>
    <property type="evidence" value="ECO:0007669"/>
    <property type="project" value="TreeGrafter"/>
</dbReference>
<evidence type="ECO:0000256" key="8">
    <source>
        <dbReference type="ARBA" id="ARBA00023054"/>
    </source>
</evidence>
<dbReference type="Gene3D" id="3.40.50.300">
    <property type="entry name" value="P-loop containing nucleotide triphosphate hydrolases"/>
    <property type="match status" value="1"/>
</dbReference>
<keyword evidence="9" id="KW-0233">DNA recombination</keyword>
<gene>
    <name evidence="16" type="primary">LOC112464108</name>
</gene>
<keyword evidence="10" id="KW-0234">DNA repair</keyword>
<evidence type="ECO:0000256" key="2">
    <source>
        <dbReference type="ARBA" id="ARBA00004286"/>
    </source>
</evidence>
<dbReference type="GO" id="GO:0030915">
    <property type="term" value="C:Smc5-Smc6 complex"/>
    <property type="evidence" value="ECO:0007669"/>
    <property type="project" value="TreeGrafter"/>
</dbReference>
<evidence type="ECO:0000256" key="6">
    <source>
        <dbReference type="ARBA" id="ARBA00022763"/>
    </source>
</evidence>
<proteinExistence type="inferred from homology"/>
<evidence type="ECO:0000256" key="13">
    <source>
        <dbReference type="SAM" id="MobiDB-lite"/>
    </source>
</evidence>
<dbReference type="RefSeq" id="XP_024886675.1">
    <property type="nucleotide sequence ID" value="XM_025030907.1"/>
</dbReference>
<evidence type="ECO:0000256" key="9">
    <source>
        <dbReference type="ARBA" id="ARBA00023172"/>
    </source>
</evidence>
<dbReference type="GO" id="GO:0005634">
    <property type="term" value="C:nucleus"/>
    <property type="evidence" value="ECO:0007669"/>
    <property type="project" value="UniProtKB-SubCell"/>
</dbReference>
<feature type="domain" description="Rad50/SbcC-type AAA" evidence="14">
    <location>
        <begin position="62"/>
        <end position="267"/>
    </location>
</feature>
<feature type="coiled-coil region" evidence="12">
    <location>
        <begin position="246"/>
        <end position="480"/>
    </location>
</feature>
<dbReference type="SUPFAM" id="SSF52540">
    <property type="entry name" value="P-loop containing nucleoside triphosphate hydrolases"/>
    <property type="match status" value="1"/>
</dbReference>
<dbReference type="GO" id="GO:0005524">
    <property type="term" value="F:ATP binding"/>
    <property type="evidence" value="ECO:0007669"/>
    <property type="project" value="UniProtKB-KW"/>
</dbReference>
<evidence type="ECO:0000259" key="14">
    <source>
        <dbReference type="Pfam" id="PF13476"/>
    </source>
</evidence>
<feature type="region of interest" description="Disordered" evidence="13">
    <location>
        <begin position="1"/>
        <end position="21"/>
    </location>
</feature>
<evidence type="ECO:0000313" key="15">
    <source>
        <dbReference type="Proteomes" id="UP000504618"/>
    </source>
</evidence>
<dbReference type="GO" id="GO:0003697">
    <property type="term" value="F:single-stranded DNA binding"/>
    <property type="evidence" value="ECO:0007669"/>
    <property type="project" value="TreeGrafter"/>
</dbReference>
<dbReference type="GO" id="GO:0000724">
    <property type="term" value="P:double-strand break repair via homologous recombination"/>
    <property type="evidence" value="ECO:0007669"/>
    <property type="project" value="TreeGrafter"/>
</dbReference>
<dbReference type="PANTHER" id="PTHR19306">
    <property type="entry name" value="STRUCTURAL MAINTENANCE OF CHROMOSOMES 5,6 SMC5, SMC6"/>
    <property type="match status" value="1"/>
</dbReference>
<keyword evidence="6" id="KW-0227">DNA damage</keyword>
<keyword evidence="7" id="KW-0067">ATP-binding</keyword>
<dbReference type="Proteomes" id="UP000504618">
    <property type="component" value="Unplaced"/>
</dbReference>
<reference evidence="16" key="1">
    <citation type="submission" date="2025-08" db="UniProtKB">
        <authorList>
            <consortium name="RefSeq"/>
        </authorList>
    </citation>
    <scope>IDENTIFICATION</scope>
    <source>
        <tissue evidence="16">Whole body</tissue>
    </source>
</reference>
<keyword evidence="5" id="KW-0547">Nucleotide-binding</keyword>
<evidence type="ECO:0000256" key="4">
    <source>
        <dbReference type="ARBA" id="ARBA00022454"/>
    </source>
</evidence>
<dbReference type="GO" id="GO:0016887">
    <property type="term" value="F:ATP hydrolysis activity"/>
    <property type="evidence" value="ECO:0007669"/>
    <property type="project" value="InterPro"/>
</dbReference>
<evidence type="ECO:0000256" key="5">
    <source>
        <dbReference type="ARBA" id="ARBA00022741"/>
    </source>
</evidence>
<dbReference type="InterPro" id="IPR027417">
    <property type="entry name" value="P-loop_NTPase"/>
</dbReference>
<evidence type="ECO:0000256" key="1">
    <source>
        <dbReference type="ARBA" id="ARBA00004123"/>
    </source>
</evidence>